<keyword evidence="3" id="KW-1185">Reference proteome</keyword>
<gene>
    <name evidence="2" type="ORF">DILT_LOCUS2348</name>
</gene>
<accession>A0A3P6S772</accession>
<sequence>MCLFILGNVASMQSLSGYIILFWLARLCFAICLLMGFAFLFRFCVVSRSIGPKLLMIKKMVVGDLLPFLGVILLFWLAFTIFLVVQISKHPYGYEDIGFGIYLRNAFFAMFGEFNLDDNVEELGRKADSRRYERQIISWQKCCSLDFLRQNVLTVRMALENSKFGLKDSKRKGIFAARNESETKAGHRDDDIRNDTKRALETVAALQNTFNELSDVLGAVNPEVSL</sequence>
<keyword evidence="1" id="KW-0812">Transmembrane</keyword>
<evidence type="ECO:0000313" key="3">
    <source>
        <dbReference type="Proteomes" id="UP000281553"/>
    </source>
</evidence>
<keyword evidence="1" id="KW-1133">Transmembrane helix</keyword>
<dbReference type="AlphaFoldDB" id="A0A3P6S772"/>
<proteinExistence type="predicted"/>
<organism evidence="2 3">
    <name type="scientific">Dibothriocephalus latus</name>
    <name type="common">Fish tapeworm</name>
    <name type="synonym">Diphyllobothrium latum</name>
    <dbReference type="NCBI Taxonomy" id="60516"/>
    <lineage>
        <taxon>Eukaryota</taxon>
        <taxon>Metazoa</taxon>
        <taxon>Spiralia</taxon>
        <taxon>Lophotrochozoa</taxon>
        <taxon>Platyhelminthes</taxon>
        <taxon>Cestoda</taxon>
        <taxon>Eucestoda</taxon>
        <taxon>Diphyllobothriidea</taxon>
        <taxon>Diphyllobothriidae</taxon>
        <taxon>Dibothriocephalus</taxon>
    </lineage>
</organism>
<dbReference type="Proteomes" id="UP000281553">
    <property type="component" value="Unassembled WGS sequence"/>
</dbReference>
<feature type="transmembrane region" description="Helical" evidence="1">
    <location>
        <begin position="20"/>
        <end position="45"/>
    </location>
</feature>
<name>A0A3P6S772_DIBLA</name>
<protein>
    <submittedName>
        <fullName evidence="2">Uncharacterized protein</fullName>
    </submittedName>
</protein>
<dbReference type="EMBL" id="UYRU01041981">
    <property type="protein sequence ID" value="VDK71712.1"/>
    <property type="molecule type" value="Genomic_DNA"/>
</dbReference>
<evidence type="ECO:0000313" key="2">
    <source>
        <dbReference type="EMBL" id="VDK71712.1"/>
    </source>
</evidence>
<dbReference type="OrthoDB" id="6251179at2759"/>
<feature type="transmembrane region" description="Helical" evidence="1">
    <location>
        <begin position="65"/>
        <end position="85"/>
    </location>
</feature>
<keyword evidence="1" id="KW-0472">Membrane</keyword>
<evidence type="ECO:0000256" key="1">
    <source>
        <dbReference type="SAM" id="Phobius"/>
    </source>
</evidence>
<reference evidence="2 3" key="1">
    <citation type="submission" date="2018-11" db="EMBL/GenBank/DDBJ databases">
        <authorList>
            <consortium name="Pathogen Informatics"/>
        </authorList>
    </citation>
    <scope>NUCLEOTIDE SEQUENCE [LARGE SCALE GENOMIC DNA]</scope>
</reference>